<dbReference type="SFLD" id="SFLDG01150">
    <property type="entry name" value="Main.1:_Beta-like"/>
    <property type="match status" value="1"/>
</dbReference>
<dbReference type="CDD" id="cd03188">
    <property type="entry name" value="GST_C_Beta"/>
    <property type="match status" value="1"/>
</dbReference>
<accession>A0A9X1QL90</accession>
<dbReference type="PANTHER" id="PTHR44051">
    <property type="entry name" value="GLUTATHIONE S-TRANSFERASE-RELATED"/>
    <property type="match status" value="1"/>
</dbReference>
<evidence type="ECO:0000313" key="5">
    <source>
        <dbReference type="Proteomes" id="UP001139410"/>
    </source>
</evidence>
<comment type="caution">
    <text evidence="4">The sequence shown here is derived from an EMBL/GenBank/DDBJ whole genome shotgun (WGS) entry which is preliminary data.</text>
</comment>
<feature type="domain" description="GST C-terminal" evidence="3">
    <location>
        <begin position="86"/>
        <end position="209"/>
    </location>
</feature>
<dbReference type="InterPro" id="IPR010987">
    <property type="entry name" value="Glutathione-S-Trfase_C-like"/>
</dbReference>
<dbReference type="Gene3D" id="3.40.30.10">
    <property type="entry name" value="Glutaredoxin"/>
    <property type="match status" value="1"/>
</dbReference>
<protein>
    <submittedName>
        <fullName evidence="4">Glutathione S-transferase N-terminal domain-containing protein</fullName>
    </submittedName>
</protein>
<sequence length="214" mass="24115">MLKLFHSPGACSMISHIALEEAGADFEPVRVMLAEGEHLKPEYLAINPHARVPALATERGTITENIAILNYIADRFKAAGSVPRDDAFEGAKCNELLGWFASTVHIAFAQVWRAARFTDDESVYPAIQQGGRQALEKHFEEIEDRCGEGWLVGDRFTAADSYALTFFRWGNRINLDMSRFPRWAALNQRLLKQQSVQRVIEHEQLGTELFRPAA</sequence>
<organism evidence="4 5">
    <name type="scientific">Sphingomonas cremea</name>
    <dbReference type="NCBI Taxonomy" id="2904799"/>
    <lineage>
        <taxon>Bacteria</taxon>
        <taxon>Pseudomonadati</taxon>
        <taxon>Pseudomonadota</taxon>
        <taxon>Alphaproteobacteria</taxon>
        <taxon>Sphingomonadales</taxon>
        <taxon>Sphingomonadaceae</taxon>
        <taxon>Sphingomonas</taxon>
    </lineage>
</organism>
<dbReference type="SUPFAM" id="SSF47616">
    <property type="entry name" value="GST C-terminal domain-like"/>
    <property type="match status" value="1"/>
</dbReference>
<evidence type="ECO:0000259" key="2">
    <source>
        <dbReference type="PROSITE" id="PS50404"/>
    </source>
</evidence>
<feature type="domain" description="GST N-terminal" evidence="2">
    <location>
        <begin position="1"/>
        <end position="80"/>
    </location>
</feature>
<dbReference type="PROSITE" id="PS50405">
    <property type="entry name" value="GST_CTER"/>
    <property type="match status" value="1"/>
</dbReference>
<proteinExistence type="inferred from homology"/>
<comment type="similarity">
    <text evidence="1">Belongs to the GST superfamily.</text>
</comment>
<evidence type="ECO:0000256" key="1">
    <source>
        <dbReference type="RuleBase" id="RU003494"/>
    </source>
</evidence>
<dbReference type="InterPro" id="IPR004045">
    <property type="entry name" value="Glutathione_S-Trfase_N"/>
</dbReference>
<dbReference type="PROSITE" id="PS50404">
    <property type="entry name" value="GST_NTER"/>
    <property type="match status" value="1"/>
</dbReference>
<dbReference type="SFLD" id="SFLDS00019">
    <property type="entry name" value="Glutathione_Transferase_(cytos"/>
    <property type="match status" value="1"/>
</dbReference>
<dbReference type="InterPro" id="IPR036282">
    <property type="entry name" value="Glutathione-S-Trfase_C_sf"/>
</dbReference>
<dbReference type="PANTHER" id="PTHR44051:SF8">
    <property type="entry name" value="GLUTATHIONE S-TRANSFERASE GSTA"/>
    <property type="match status" value="1"/>
</dbReference>
<dbReference type="SFLD" id="SFLDG00358">
    <property type="entry name" value="Main_(cytGST)"/>
    <property type="match status" value="1"/>
</dbReference>
<dbReference type="InterPro" id="IPR004046">
    <property type="entry name" value="GST_C"/>
</dbReference>
<reference evidence="4" key="1">
    <citation type="submission" date="2022-01" db="EMBL/GenBank/DDBJ databases">
        <authorList>
            <person name="Jo J.-H."/>
            <person name="Im W.-T."/>
        </authorList>
    </citation>
    <scope>NUCLEOTIDE SEQUENCE</scope>
    <source>
        <strain evidence="4">G124</strain>
    </source>
</reference>
<dbReference type="AlphaFoldDB" id="A0A9X1QL90"/>
<dbReference type="InterPro" id="IPR040079">
    <property type="entry name" value="Glutathione_S-Trfase"/>
</dbReference>
<dbReference type="Pfam" id="PF02798">
    <property type="entry name" value="GST_N"/>
    <property type="match status" value="1"/>
</dbReference>
<dbReference type="InterPro" id="IPR036249">
    <property type="entry name" value="Thioredoxin-like_sf"/>
</dbReference>
<evidence type="ECO:0000313" key="4">
    <source>
        <dbReference type="EMBL" id="MCF2515460.1"/>
    </source>
</evidence>
<dbReference type="EMBL" id="JAKFGM010000003">
    <property type="protein sequence ID" value="MCF2515460.1"/>
    <property type="molecule type" value="Genomic_DNA"/>
</dbReference>
<dbReference type="SUPFAM" id="SSF52833">
    <property type="entry name" value="Thioredoxin-like"/>
    <property type="match status" value="1"/>
</dbReference>
<dbReference type="Pfam" id="PF00043">
    <property type="entry name" value="GST_C"/>
    <property type="match status" value="1"/>
</dbReference>
<keyword evidence="5" id="KW-1185">Reference proteome</keyword>
<gene>
    <name evidence="4" type="ORF">LVY65_10345</name>
</gene>
<dbReference type="Gene3D" id="1.20.1050.10">
    <property type="match status" value="1"/>
</dbReference>
<dbReference type="Proteomes" id="UP001139410">
    <property type="component" value="Unassembled WGS sequence"/>
</dbReference>
<dbReference type="CDD" id="cd03057">
    <property type="entry name" value="GST_N_Beta"/>
    <property type="match status" value="1"/>
</dbReference>
<evidence type="ECO:0000259" key="3">
    <source>
        <dbReference type="PROSITE" id="PS50405"/>
    </source>
</evidence>
<name>A0A9X1QL90_9SPHN</name>
<dbReference type="RefSeq" id="WP_235068068.1">
    <property type="nucleotide sequence ID" value="NZ_JAKFGM010000003.1"/>
</dbReference>